<feature type="transmembrane region" description="Helical" evidence="2">
    <location>
        <begin position="48"/>
        <end position="68"/>
    </location>
</feature>
<name>A0A0W8IN77_KOCRO</name>
<feature type="compositionally biased region" description="Low complexity" evidence="1">
    <location>
        <begin position="133"/>
        <end position="169"/>
    </location>
</feature>
<evidence type="ECO:0000256" key="2">
    <source>
        <dbReference type="SAM" id="Phobius"/>
    </source>
</evidence>
<proteinExistence type="predicted"/>
<dbReference type="Proteomes" id="UP000053512">
    <property type="component" value="Unassembled WGS sequence"/>
</dbReference>
<dbReference type="OrthoDB" id="4879055at2"/>
<sequence length="250" mass="26082">MDSLGTWPRPVPADDRDFDVQVMRRLRTASGDDGAAGRPSLGERLGTSLLLVVPVLTALAVVLLWQQWSRSGSLLLLALIAVLLVATALWWTARLRRAFATAQGRLGARLANVVDHGVGVVRELALEPVGQDGAATGSSPASSTASSSTSSTEDGTGEVTGEVTEDGAGSAAVDGGRVRARLGLSVTPVQGDRFSTVVEAVYDAEAALLLEVGSHGPVRFLRDDPEGTTVIDTRLSEEQVAQVYRGAALN</sequence>
<comment type="caution">
    <text evidence="3">The sequence shown here is derived from an EMBL/GenBank/DDBJ whole genome shotgun (WGS) entry which is preliminary data.</text>
</comment>
<feature type="region of interest" description="Disordered" evidence="1">
    <location>
        <begin position="131"/>
        <end position="172"/>
    </location>
</feature>
<organism evidence="3 4">
    <name type="scientific">Kocuria rosea subsp. polaris</name>
    <dbReference type="NCBI Taxonomy" id="136273"/>
    <lineage>
        <taxon>Bacteria</taxon>
        <taxon>Bacillati</taxon>
        <taxon>Actinomycetota</taxon>
        <taxon>Actinomycetes</taxon>
        <taxon>Micrococcales</taxon>
        <taxon>Micrococcaceae</taxon>
        <taxon>Kocuria</taxon>
    </lineage>
</organism>
<evidence type="ECO:0000313" key="3">
    <source>
        <dbReference type="EMBL" id="KUG61288.1"/>
    </source>
</evidence>
<evidence type="ECO:0000313" key="4">
    <source>
        <dbReference type="Proteomes" id="UP000053512"/>
    </source>
</evidence>
<keyword evidence="2" id="KW-0472">Membrane</keyword>
<evidence type="ECO:0000256" key="1">
    <source>
        <dbReference type="SAM" id="MobiDB-lite"/>
    </source>
</evidence>
<dbReference type="EMBL" id="LQBK01000005">
    <property type="protein sequence ID" value="KUG61288.1"/>
    <property type="molecule type" value="Genomic_DNA"/>
</dbReference>
<protein>
    <submittedName>
        <fullName evidence="3">Uncharacterized protein</fullName>
    </submittedName>
</protein>
<keyword evidence="2" id="KW-0812">Transmembrane</keyword>
<dbReference type="STRING" id="136273.GY22_04570"/>
<gene>
    <name evidence="3" type="ORF">AVL61_12840</name>
</gene>
<accession>A0A0W8IN77</accession>
<dbReference type="AlphaFoldDB" id="A0A0W8IN77"/>
<keyword evidence="2" id="KW-1133">Transmembrane helix</keyword>
<feature type="transmembrane region" description="Helical" evidence="2">
    <location>
        <begin position="74"/>
        <end position="93"/>
    </location>
</feature>
<reference evidence="4" key="1">
    <citation type="submission" date="2015-12" db="EMBL/GenBank/DDBJ databases">
        <authorList>
            <person name="Nair G.R."/>
            <person name="Kaur G."/>
            <person name="Mayilraj S."/>
        </authorList>
    </citation>
    <scope>NUCLEOTIDE SEQUENCE [LARGE SCALE GENOMIC DNA]</scope>
    <source>
        <strain evidence="4">CD08_4</strain>
    </source>
</reference>
<dbReference type="RefSeq" id="WP_058873321.1">
    <property type="nucleotide sequence ID" value="NZ_LQBK01000005.1"/>
</dbReference>